<evidence type="ECO:0000313" key="1">
    <source>
        <dbReference type="EMBL" id="GFH07671.1"/>
    </source>
</evidence>
<comment type="caution">
    <text evidence="1">The sequence shown here is derived from an EMBL/GenBank/DDBJ whole genome shotgun (WGS) entry which is preliminary data.</text>
</comment>
<sequence>MAGQHNQLDWARQHREKRRYVGYWTGPPAAPQAAAPLALSPSPPPLPAPQPCMVYPIPHCPLGTHTMPAPLPLPEGPESYAHHLLPSYA</sequence>
<gene>
    <name evidence="1" type="ORF">HaLaN_02504</name>
</gene>
<keyword evidence="2" id="KW-1185">Reference proteome</keyword>
<evidence type="ECO:0000313" key="2">
    <source>
        <dbReference type="Proteomes" id="UP000485058"/>
    </source>
</evidence>
<reference evidence="1 2" key="1">
    <citation type="submission" date="2020-02" db="EMBL/GenBank/DDBJ databases">
        <title>Draft genome sequence of Haematococcus lacustris strain NIES-144.</title>
        <authorList>
            <person name="Morimoto D."/>
            <person name="Nakagawa S."/>
            <person name="Yoshida T."/>
            <person name="Sawayama S."/>
        </authorList>
    </citation>
    <scope>NUCLEOTIDE SEQUENCE [LARGE SCALE GENOMIC DNA]</scope>
    <source>
        <strain evidence="1 2">NIES-144</strain>
    </source>
</reference>
<dbReference type="AlphaFoldDB" id="A0A699YE41"/>
<name>A0A699YE41_HAELA</name>
<accession>A0A699YE41</accession>
<protein>
    <submittedName>
        <fullName evidence="1">Uncharacterized protein</fullName>
    </submittedName>
</protein>
<dbReference type="EMBL" id="BLLF01000109">
    <property type="protein sequence ID" value="GFH07671.1"/>
    <property type="molecule type" value="Genomic_DNA"/>
</dbReference>
<dbReference type="Proteomes" id="UP000485058">
    <property type="component" value="Unassembled WGS sequence"/>
</dbReference>
<organism evidence="1 2">
    <name type="scientific">Haematococcus lacustris</name>
    <name type="common">Green alga</name>
    <name type="synonym">Haematococcus pluvialis</name>
    <dbReference type="NCBI Taxonomy" id="44745"/>
    <lineage>
        <taxon>Eukaryota</taxon>
        <taxon>Viridiplantae</taxon>
        <taxon>Chlorophyta</taxon>
        <taxon>core chlorophytes</taxon>
        <taxon>Chlorophyceae</taxon>
        <taxon>CS clade</taxon>
        <taxon>Chlamydomonadales</taxon>
        <taxon>Haematococcaceae</taxon>
        <taxon>Haematococcus</taxon>
    </lineage>
</organism>
<proteinExistence type="predicted"/>